<keyword evidence="3" id="KW-1185">Reference proteome</keyword>
<evidence type="ECO:0000256" key="1">
    <source>
        <dbReference type="SAM" id="Phobius"/>
    </source>
</evidence>
<evidence type="ECO:0000313" key="2">
    <source>
        <dbReference type="EMBL" id="ORD97658.1"/>
    </source>
</evidence>
<organism evidence="2 3">
    <name type="scientific">Hepatospora eriocheir</name>
    <dbReference type="NCBI Taxonomy" id="1081669"/>
    <lineage>
        <taxon>Eukaryota</taxon>
        <taxon>Fungi</taxon>
        <taxon>Fungi incertae sedis</taxon>
        <taxon>Microsporidia</taxon>
        <taxon>Hepatosporidae</taxon>
        <taxon>Hepatospora</taxon>
    </lineage>
</organism>
<sequence>MDQVTKNKNSIKKKYNNKKLFYKTMFYLFLMIIGSLITVTVIFWSSSEVTSYSVEDDFLIKLNNLNIKKPSDYHDLKQTYDFLNVTSNDNDLNSNLETKKFLNGLNGFFKLINMKIGNLISSKLRNFNENQLKTQLIKIYNAVYGYLIKTEGKEKARKMIVPIGNVLRFYFAGDKLSNEKNKSYTLHEIFKSKNENFLDNFYWFIPKMILNSECLKVSTDQFEDVYSLKISPDSNFFMPFIFFRLLRDEMKILKNLYVLNLYLSISKVLNLLFVNEDSQNSLEDYKDQRIHSILCAISASIKLLEFTIEGSEDFSLIVGYTALIGSFYKDVYKINNNHGYFNITTVFNATVVDDLA</sequence>
<evidence type="ECO:0000313" key="3">
    <source>
        <dbReference type="Proteomes" id="UP000192356"/>
    </source>
</evidence>
<keyword evidence="1" id="KW-0812">Transmembrane</keyword>
<dbReference type="EMBL" id="LVKB01000015">
    <property type="protein sequence ID" value="ORD97658.1"/>
    <property type="molecule type" value="Genomic_DNA"/>
</dbReference>
<dbReference type="VEuPathDB" id="MicrosporidiaDB:A0H76_1906"/>
<proteinExistence type="predicted"/>
<reference evidence="2 3" key="1">
    <citation type="journal article" date="2017" name="Environ. Microbiol.">
        <title>Decay of the glycolytic pathway and adaptation to intranuclear parasitism within Enterocytozoonidae microsporidia.</title>
        <authorList>
            <person name="Wiredu Boakye D."/>
            <person name="Jaroenlak P."/>
            <person name="Prachumwat A."/>
            <person name="Williams T.A."/>
            <person name="Bateman K.S."/>
            <person name="Itsathitphaisarn O."/>
            <person name="Sritunyalucksana K."/>
            <person name="Paszkiewicz K.H."/>
            <person name="Moore K.A."/>
            <person name="Stentiford G.D."/>
            <person name="Williams B.A."/>
        </authorList>
    </citation>
    <scope>NUCLEOTIDE SEQUENCE [LARGE SCALE GENOMIC DNA]</scope>
    <source>
        <strain evidence="2 3">GB1</strain>
    </source>
</reference>
<keyword evidence="1" id="KW-0472">Membrane</keyword>
<name>A0A1X0QD01_9MICR</name>
<keyword evidence="1" id="KW-1133">Transmembrane helix</keyword>
<dbReference type="Proteomes" id="UP000192356">
    <property type="component" value="Unassembled WGS sequence"/>
</dbReference>
<dbReference type="AlphaFoldDB" id="A0A1X0QD01"/>
<dbReference type="VEuPathDB" id="MicrosporidiaDB:HERIO_511"/>
<dbReference type="VEuPathDB" id="MicrosporidiaDB:A0H76_1905"/>
<accession>A0A1X0QD01</accession>
<gene>
    <name evidence="2" type="ORF">HERIO_511</name>
</gene>
<comment type="caution">
    <text evidence="2">The sequence shown here is derived from an EMBL/GenBank/DDBJ whole genome shotgun (WGS) entry which is preliminary data.</text>
</comment>
<protein>
    <submittedName>
        <fullName evidence="2">Uncharacterized protein</fullName>
    </submittedName>
</protein>
<feature type="transmembrane region" description="Helical" evidence="1">
    <location>
        <begin position="20"/>
        <end position="44"/>
    </location>
</feature>